<dbReference type="InterPro" id="IPR036061">
    <property type="entry name" value="CheW-like_dom_sf"/>
</dbReference>
<dbReference type="SUPFAM" id="SSF50341">
    <property type="entry name" value="CheW-like"/>
    <property type="match status" value="1"/>
</dbReference>
<accession>A0A7W7N5C3</accession>
<dbReference type="GO" id="GO:0006935">
    <property type="term" value="P:chemotaxis"/>
    <property type="evidence" value="ECO:0007669"/>
    <property type="project" value="InterPro"/>
</dbReference>
<feature type="region of interest" description="Disordered" evidence="1">
    <location>
        <begin position="151"/>
        <end position="174"/>
    </location>
</feature>
<feature type="compositionally biased region" description="Basic and acidic residues" evidence="1">
    <location>
        <begin position="159"/>
        <end position="174"/>
    </location>
</feature>
<organism evidence="3 4">
    <name type="scientific">Brevundimonas bullata</name>
    <dbReference type="NCBI Taxonomy" id="13160"/>
    <lineage>
        <taxon>Bacteria</taxon>
        <taxon>Pseudomonadati</taxon>
        <taxon>Pseudomonadota</taxon>
        <taxon>Alphaproteobacteria</taxon>
        <taxon>Caulobacterales</taxon>
        <taxon>Caulobacteraceae</taxon>
        <taxon>Brevundimonas</taxon>
    </lineage>
</organism>
<sequence length="174" mass="18556">MNALNPTTEAGLVSVQIGGQTFGVPVLEVQDVIAETAINRVPLAPPEIAGSLNLRGRIVTAIDMRRRLGLPPQAEDQRASGVSVIVEQASGELYALMVDDVGDVLWLPPSAHESTPPTLSPAWRDLCDGLYRLETDLMLVLRTEAVLTLASPPVGDTPDSTRRTADLATHGDRS</sequence>
<name>A0A7W7N5C3_9CAUL</name>
<evidence type="ECO:0000313" key="3">
    <source>
        <dbReference type="EMBL" id="MBB4799216.1"/>
    </source>
</evidence>
<evidence type="ECO:0000313" key="4">
    <source>
        <dbReference type="Proteomes" id="UP000539957"/>
    </source>
</evidence>
<dbReference type="InterPro" id="IPR039315">
    <property type="entry name" value="CheW"/>
</dbReference>
<dbReference type="Pfam" id="PF01584">
    <property type="entry name" value="CheW"/>
    <property type="match status" value="1"/>
</dbReference>
<dbReference type="GO" id="GO:0007165">
    <property type="term" value="P:signal transduction"/>
    <property type="evidence" value="ECO:0007669"/>
    <property type="project" value="InterPro"/>
</dbReference>
<dbReference type="InterPro" id="IPR002545">
    <property type="entry name" value="CheW-lke_dom"/>
</dbReference>
<evidence type="ECO:0000259" key="2">
    <source>
        <dbReference type="PROSITE" id="PS50851"/>
    </source>
</evidence>
<feature type="domain" description="CheW-like" evidence="2">
    <location>
        <begin position="9"/>
        <end position="152"/>
    </location>
</feature>
<comment type="caution">
    <text evidence="3">The sequence shown here is derived from an EMBL/GenBank/DDBJ whole genome shotgun (WGS) entry which is preliminary data.</text>
</comment>
<dbReference type="PANTHER" id="PTHR22617">
    <property type="entry name" value="CHEMOTAXIS SENSOR HISTIDINE KINASE-RELATED"/>
    <property type="match status" value="1"/>
</dbReference>
<gene>
    <name evidence="3" type="ORF">HNP32_002972</name>
</gene>
<dbReference type="RefSeq" id="WP_184272410.1">
    <property type="nucleotide sequence ID" value="NZ_JACHKY010000005.1"/>
</dbReference>
<protein>
    <submittedName>
        <fullName evidence="3">Purine-binding chemotaxis protein CheW</fullName>
    </submittedName>
</protein>
<dbReference type="AlphaFoldDB" id="A0A7W7N5C3"/>
<keyword evidence="4" id="KW-1185">Reference proteome</keyword>
<proteinExistence type="predicted"/>
<reference evidence="3 4" key="1">
    <citation type="submission" date="2020-08" db="EMBL/GenBank/DDBJ databases">
        <title>Functional genomics of gut bacteria from endangered species of beetles.</title>
        <authorList>
            <person name="Carlos-Shanley C."/>
        </authorList>
    </citation>
    <scope>NUCLEOTIDE SEQUENCE [LARGE SCALE GENOMIC DNA]</scope>
    <source>
        <strain evidence="3 4">S00123</strain>
    </source>
</reference>
<dbReference type="PANTHER" id="PTHR22617:SF23">
    <property type="entry name" value="CHEMOTAXIS PROTEIN CHEW"/>
    <property type="match status" value="1"/>
</dbReference>
<dbReference type="Gene3D" id="2.40.50.180">
    <property type="entry name" value="CheA-289, Domain 4"/>
    <property type="match status" value="1"/>
</dbReference>
<dbReference type="EMBL" id="JACHKY010000005">
    <property type="protein sequence ID" value="MBB4799216.1"/>
    <property type="molecule type" value="Genomic_DNA"/>
</dbReference>
<dbReference type="SMART" id="SM00260">
    <property type="entry name" value="CheW"/>
    <property type="match status" value="1"/>
</dbReference>
<dbReference type="Proteomes" id="UP000539957">
    <property type="component" value="Unassembled WGS sequence"/>
</dbReference>
<dbReference type="Gene3D" id="2.30.30.40">
    <property type="entry name" value="SH3 Domains"/>
    <property type="match status" value="1"/>
</dbReference>
<dbReference type="PROSITE" id="PS50851">
    <property type="entry name" value="CHEW"/>
    <property type="match status" value="1"/>
</dbReference>
<evidence type="ECO:0000256" key="1">
    <source>
        <dbReference type="SAM" id="MobiDB-lite"/>
    </source>
</evidence>
<dbReference type="GO" id="GO:0005829">
    <property type="term" value="C:cytosol"/>
    <property type="evidence" value="ECO:0007669"/>
    <property type="project" value="TreeGrafter"/>
</dbReference>